<sequence length="306" mass="33168">MNFRQLQTFLEIVRLGSFAAAAGKLNATQSTVSARIQELEQDLSVTLFDRSQRKATLTAKGRELVSYAERALALQSEIREQIGPREALSGVVRVGVAELVAMTWLPALAARLHRLYPKITLELDISLTAPLRNRLQAGELDVALIPGRSFDTSLVARPLGAVEFCWMAGRGVELPERPLEASDFKSIRILSLGENSVHFETVSAWLAASGSTQRPDLCNSMTVLSILTAAGVGISLLPPSCYEKELAEGALRILPSQPQPPPIPFAAVYKTRRLTTLQELVAETAVEVSTFAGEPQPAGQRRRGGA</sequence>
<dbReference type="PANTHER" id="PTHR30126:SF77">
    <property type="entry name" value="TRANSCRIPTIONAL REGULATORY PROTEIN"/>
    <property type="match status" value="1"/>
</dbReference>
<comment type="caution">
    <text evidence="6">The sequence shown here is derived from an EMBL/GenBank/DDBJ whole genome shotgun (WGS) entry which is preliminary data.</text>
</comment>
<dbReference type="AlphaFoldDB" id="A0A7W6D0V2"/>
<evidence type="ECO:0000256" key="1">
    <source>
        <dbReference type="ARBA" id="ARBA00009437"/>
    </source>
</evidence>
<dbReference type="GO" id="GO:0003700">
    <property type="term" value="F:DNA-binding transcription factor activity"/>
    <property type="evidence" value="ECO:0007669"/>
    <property type="project" value="InterPro"/>
</dbReference>
<organism evidence="6 7">
    <name type="scientific">Hansschlegelia beijingensis</name>
    <dbReference type="NCBI Taxonomy" id="1133344"/>
    <lineage>
        <taxon>Bacteria</taxon>
        <taxon>Pseudomonadati</taxon>
        <taxon>Pseudomonadota</taxon>
        <taxon>Alphaproteobacteria</taxon>
        <taxon>Hyphomicrobiales</taxon>
        <taxon>Methylopilaceae</taxon>
        <taxon>Hansschlegelia</taxon>
    </lineage>
</organism>
<feature type="domain" description="HTH lysR-type" evidence="5">
    <location>
        <begin position="1"/>
        <end position="58"/>
    </location>
</feature>
<dbReference type="GO" id="GO:0000976">
    <property type="term" value="F:transcription cis-regulatory region binding"/>
    <property type="evidence" value="ECO:0007669"/>
    <property type="project" value="TreeGrafter"/>
</dbReference>
<reference evidence="6 7" key="1">
    <citation type="submission" date="2020-08" db="EMBL/GenBank/DDBJ databases">
        <title>Genomic Encyclopedia of Type Strains, Phase IV (KMG-IV): sequencing the most valuable type-strain genomes for metagenomic binning, comparative biology and taxonomic classification.</title>
        <authorList>
            <person name="Goeker M."/>
        </authorList>
    </citation>
    <scope>NUCLEOTIDE SEQUENCE [LARGE SCALE GENOMIC DNA]</scope>
    <source>
        <strain evidence="6 7">DSM 25481</strain>
    </source>
</reference>
<name>A0A7W6D0V2_9HYPH</name>
<dbReference type="InterPro" id="IPR036388">
    <property type="entry name" value="WH-like_DNA-bd_sf"/>
</dbReference>
<evidence type="ECO:0000313" key="6">
    <source>
        <dbReference type="EMBL" id="MBB3974620.1"/>
    </source>
</evidence>
<protein>
    <submittedName>
        <fullName evidence="6">DNA-binding transcriptional LysR family regulator</fullName>
    </submittedName>
</protein>
<evidence type="ECO:0000256" key="2">
    <source>
        <dbReference type="ARBA" id="ARBA00023015"/>
    </source>
</evidence>
<dbReference type="Pfam" id="PF03466">
    <property type="entry name" value="LysR_substrate"/>
    <property type="match status" value="1"/>
</dbReference>
<dbReference type="InterPro" id="IPR005119">
    <property type="entry name" value="LysR_subst-bd"/>
</dbReference>
<proteinExistence type="inferred from homology"/>
<accession>A0A7W6D0V2</accession>
<dbReference type="RefSeq" id="WP_183396479.1">
    <property type="nucleotide sequence ID" value="NZ_JACIDR010000007.1"/>
</dbReference>
<evidence type="ECO:0000256" key="3">
    <source>
        <dbReference type="ARBA" id="ARBA00023125"/>
    </source>
</evidence>
<dbReference type="Gene3D" id="3.40.190.10">
    <property type="entry name" value="Periplasmic binding protein-like II"/>
    <property type="match status" value="2"/>
</dbReference>
<dbReference type="SUPFAM" id="SSF53850">
    <property type="entry name" value="Periplasmic binding protein-like II"/>
    <property type="match status" value="1"/>
</dbReference>
<dbReference type="PROSITE" id="PS50931">
    <property type="entry name" value="HTH_LYSR"/>
    <property type="match status" value="1"/>
</dbReference>
<keyword evidence="2" id="KW-0805">Transcription regulation</keyword>
<evidence type="ECO:0000256" key="4">
    <source>
        <dbReference type="ARBA" id="ARBA00023163"/>
    </source>
</evidence>
<dbReference type="SUPFAM" id="SSF46785">
    <property type="entry name" value="Winged helix' DNA-binding domain"/>
    <property type="match status" value="1"/>
</dbReference>
<dbReference type="EMBL" id="JACIDR010000007">
    <property type="protein sequence ID" value="MBB3974620.1"/>
    <property type="molecule type" value="Genomic_DNA"/>
</dbReference>
<evidence type="ECO:0000259" key="5">
    <source>
        <dbReference type="PROSITE" id="PS50931"/>
    </source>
</evidence>
<keyword evidence="4" id="KW-0804">Transcription</keyword>
<dbReference type="InterPro" id="IPR036390">
    <property type="entry name" value="WH_DNA-bd_sf"/>
</dbReference>
<keyword evidence="7" id="KW-1185">Reference proteome</keyword>
<dbReference type="PANTHER" id="PTHR30126">
    <property type="entry name" value="HTH-TYPE TRANSCRIPTIONAL REGULATOR"/>
    <property type="match status" value="1"/>
</dbReference>
<dbReference type="CDD" id="cd05466">
    <property type="entry name" value="PBP2_LTTR_substrate"/>
    <property type="match status" value="1"/>
</dbReference>
<dbReference type="InterPro" id="IPR000847">
    <property type="entry name" value="LysR_HTH_N"/>
</dbReference>
<dbReference type="Gene3D" id="1.10.10.10">
    <property type="entry name" value="Winged helix-like DNA-binding domain superfamily/Winged helix DNA-binding domain"/>
    <property type="match status" value="1"/>
</dbReference>
<dbReference type="PRINTS" id="PR00039">
    <property type="entry name" value="HTHLYSR"/>
</dbReference>
<keyword evidence="3 6" id="KW-0238">DNA-binding</keyword>
<gene>
    <name evidence="6" type="ORF">GGR24_003307</name>
</gene>
<comment type="similarity">
    <text evidence="1">Belongs to the LysR transcriptional regulatory family.</text>
</comment>
<dbReference type="Pfam" id="PF00126">
    <property type="entry name" value="HTH_1"/>
    <property type="match status" value="1"/>
</dbReference>
<dbReference type="Proteomes" id="UP000528964">
    <property type="component" value="Unassembled WGS sequence"/>
</dbReference>
<dbReference type="FunFam" id="1.10.10.10:FF:000001">
    <property type="entry name" value="LysR family transcriptional regulator"/>
    <property type="match status" value="1"/>
</dbReference>
<evidence type="ECO:0000313" key="7">
    <source>
        <dbReference type="Proteomes" id="UP000528964"/>
    </source>
</evidence>